<accession>A0A1C0YY97</accession>
<dbReference type="SMART" id="SM00287">
    <property type="entry name" value="SH3b"/>
    <property type="match status" value="3"/>
</dbReference>
<keyword evidence="1" id="KW-0732">Signal</keyword>
<dbReference type="RefSeq" id="WP_066462815.1">
    <property type="nucleotide sequence ID" value="NZ_MATO01000019.1"/>
</dbReference>
<evidence type="ECO:0000256" key="1">
    <source>
        <dbReference type="SAM" id="SignalP"/>
    </source>
</evidence>
<feature type="domain" description="SH3b" evidence="2">
    <location>
        <begin position="145"/>
        <end position="207"/>
    </location>
</feature>
<proteinExistence type="predicted"/>
<evidence type="ECO:0000259" key="2">
    <source>
        <dbReference type="SMART" id="SM00287"/>
    </source>
</evidence>
<dbReference type="OrthoDB" id="2453732at2"/>
<dbReference type="AlphaFoldDB" id="A0A1C0YY97"/>
<protein>
    <recommendedName>
        <fullName evidence="2">SH3b domain-containing protein</fullName>
    </recommendedName>
</protein>
<feature type="signal peptide" evidence="1">
    <location>
        <begin position="1"/>
        <end position="22"/>
    </location>
</feature>
<sequence length="478" mass="53071">MKQLIISILFTVLCIVVAPAMANANEVRLVTTDTLPMKQSDAADAKTIQILTKGQHVTVLDGSVYANGMEGYVDLTKLGDVIASNIAVYEPTFTILKVKDRFTMNRNGNVRTFENDAYVYRASSYFNTKISHADDVADSYLTRIPPTPRASKSKLVVKDGAYRTANTLLTLPANTVVESYGTLPGGWRIIRYGDTIGFVTASVMNAIKPVTSYVTVEGLALRDRPHSKDGRISFFLTKGTEVKAYPSASGWSYIEAGTLGGYVQTDLLVTKKVAKSTVKREGTPIHLGAVKSYVTKTTRHTDDNRKIYFKHSLKQFDPTTKSYVNATAIQYAGEPTMYRTANAVTFESVKAAIMLSKKYRTTFSADCADNAPVCHENKGTYTFKHSGEPIANIHQANVKVVGERMQFVIDDYVYDEANAKGISTWTFDFNTTTKSFTPLATTFVAGGNRNEHDSSWKEYDDYKQLITRWYAEPKYLLP</sequence>
<feature type="domain" description="SH3b" evidence="2">
    <location>
        <begin position="25"/>
        <end position="82"/>
    </location>
</feature>
<feature type="domain" description="SH3b" evidence="2">
    <location>
        <begin position="209"/>
        <end position="271"/>
    </location>
</feature>
<gene>
    <name evidence="3" type="ORF">A6K76_07635</name>
</gene>
<name>A0A1C0YY97_9BACL</name>
<dbReference type="InterPro" id="IPR003646">
    <property type="entry name" value="SH3-like_bac-type"/>
</dbReference>
<organism evidence="3 4">
    <name type="scientific">Caryophanon latum</name>
    <dbReference type="NCBI Taxonomy" id="33977"/>
    <lineage>
        <taxon>Bacteria</taxon>
        <taxon>Bacillati</taxon>
        <taxon>Bacillota</taxon>
        <taxon>Bacilli</taxon>
        <taxon>Bacillales</taxon>
        <taxon>Caryophanaceae</taxon>
        <taxon>Caryophanon</taxon>
    </lineage>
</organism>
<keyword evidence="4" id="KW-1185">Reference proteome</keyword>
<reference evidence="3 4" key="1">
    <citation type="submission" date="2016-07" db="EMBL/GenBank/DDBJ databases">
        <title>Caryophanon latum genome sequencing.</title>
        <authorList>
            <person name="Verma A."/>
            <person name="Pal Y."/>
            <person name="Krishnamurthi S."/>
        </authorList>
    </citation>
    <scope>NUCLEOTIDE SEQUENCE [LARGE SCALE GENOMIC DNA]</scope>
    <source>
        <strain evidence="3 4">DSM 14151</strain>
    </source>
</reference>
<evidence type="ECO:0000313" key="4">
    <source>
        <dbReference type="Proteomes" id="UP000093482"/>
    </source>
</evidence>
<feature type="chain" id="PRO_5038972608" description="SH3b domain-containing protein" evidence="1">
    <location>
        <begin position="23"/>
        <end position="478"/>
    </location>
</feature>
<comment type="caution">
    <text evidence="3">The sequence shown here is derived from an EMBL/GenBank/DDBJ whole genome shotgun (WGS) entry which is preliminary data.</text>
</comment>
<evidence type="ECO:0000313" key="3">
    <source>
        <dbReference type="EMBL" id="OCS92110.1"/>
    </source>
</evidence>
<dbReference type="Proteomes" id="UP000093482">
    <property type="component" value="Unassembled WGS sequence"/>
</dbReference>
<dbReference type="EMBL" id="MATO01000019">
    <property type="protein sequence ID" value="OCS92110.1"/>
    <property type="molecule type" value="Genomic_DNA"/>
</dbReference>